<dbReference type="SMART" id="SM00273">
    <property type="entry name" value="ENTH"/>
    <property type="match status" value="1"/>
</dbReference>
<dbReference type="InterPro" id="IPR013809">
    <property type="entry name" value="ENTH"/>
</dbReference>
<dbReference type="AlphaFoldDB" id="A0A1D1Y614"/>
<feature type="region of interest" description="Disordered" evidence="9">
    <location>
        <begin position="168"/>
        <end position="187"/>
    </location>
</feature>
<keyword evidence="7" id="KW-0168">Coated pit</keyword>
<gene>
    <name evidence="11" type="primary">At4g40080</name>
    <name evidence="11" type="ORF">g.68615</name>
</gene>
<dbReference type="InterPro" id="IPR011417">
    <property type="entry name" value="ANTH_dom"/>
</dbReference>
<evidence type="ECO:0000313" key="11">
    <source>
        <dbReference type="EMBL" id="JAT50092.1"/>
    </source>
</evidence>
<dbReference type="InterPro" id="IPR048050">
    <property type="entry name" value="ANTH_N_plant"/>
</dbReference>
<dbReference type="PANTHER" id="PTHR22951:SF76">
    <property type="entry name" value="OS09G0468150 PROTEIN"/>
    <property type="match status" value="1"/>
</dbReference>
<evidence type="ECO:0000256" key="5">
    <source>
        <dbReference type="ARBA" id="ARBA00023034"/>
    </source>
</evidence>
<dbReference type="PROSITE" id="PS50942">
    <property type="entry name" value="ENTH"/>
    <property type="match status" value="1"/>
</dbReference>
<organism evidence="11">
    <name type="scientific">Anthurium amnicola</name>
    <dbReference type="NCBI Taxonomy" id="1678845"/>
    <lineage>
        <taxon>Eukaryota</taxon>
        <taxon>Viridiplantae</taxon>
        <taxon>Streptophyta</taxon>
        <taxon>Embryophyta</taxon>
        <taxon>Tracheophyta</taxon>
        <taxon>Spermatophyta</taxon>
        <taxon>Magnoliopsida</taxon>
        <taxon>Liliopsida</taxon>
        <taxon>Araceae</taxon>
        <taxon>Pothoideae</taxon>
        <taxon>Potheae</taxon>
        <taxon>Anthurium</taxon>
    </lineage>
</organism>
<comment type="subcellular location">
    <subcellularLocation>
        <location evidence="1">Cytoplasmic vesicle</location>
        <location evidence="1">Clathrin-coated vesicle</location>
    </subcellularLocation>
    <subcellularLocation>
        <location evidence="2">Golgi apparatus</location>
    </subcellularLocation>
    <subcellularLocation>
        <location evidence="3">Membrane</location>
        <location evidence="3">Clathrin-coated pit</location>
    </subcellularLocation>
</comment>
<dbReference type="GO" id="GO:0048268">
    <property type="term" value="P:clathrin coat assembly"/>
    <property type="evidence" value="ECO:0007669"/>
    <property type="project" value="InterPro"/>
</dbReference>
<evidence type="ECO:0000256" key="9">
    <source>
        <dbReference type="SAM" id="MobiDB-lite"/>
    </source>
</evidence>
<dbReference type="CDD" id="cd16987">
    <property type="entry name" value="ANTH_N_AP180_plant"/>
    <property type="match status" value="1"/>
</dbReference>
<keyword evidence="6" id="KW-0472">Membrane</keyword>
<protein>
    <submittedName>
        <fullName evidence="11">Putative clathrin assembly protein At4g40080</fullName>
    </submittedName>
</protein>
<dbReference type="SUPFAM" id="SSF48464">
    <property type="entry name" value="ENTH/VHS domain"/>
    <property type="match status" value="1"/>
</dbReference>
<dbReference type="EMBL" id="GDJX01017844">
    <property type="protein sequence ID" value="JAT50092.1"/>
    <property type="molecule type" value="Transcribed_RNA"/>
</dbReference>
<dbReference type="GO" id="GO:0005545">
    <property type="term" value="F:1-phosphatidylinositol binding"/>
    <property type="evidence" value="ECO:0007669"/>
    <property type="project" value="TreeGrafter"/>
</dbReference>
<dbReference type="GO" id="GO:0006900">
    <property type="term" value="P:vesicle budding from membrane"/>
    <property type="evidence" value="ECO:0007669"/>
    <property type="project" value="TreeGrafter"/>
</dbReference>
<accession>A0A1D1Y614</accession>
<dbReference type="Pfam" id="PF07651">
    <property type="entry name" value="ANTH"/>
    <property type="match status" value="1"/>
</dbReference>
<sequence length="347" mass="37289">MGLESKKKLRGIVGTIKDKASLLTSAASPSPAAAVVVRATTHHPASAPAPQRHLDALLAFGLGSRPTAASAVSALLSRLRATRDAAVALKCLASLHHLARRGSFILRDQLFSSLLLPPAGGTPNPLNLSAFHDPSTPDSWALSACVRWYARLLEHLLSCYRATGTFLNQRNGDPPRPGEAEERAASLPNEDLLRELDALVGLLEETRRAPDPSGSGLVEEVVSWVEEDRAAAEEEALARVREVGQRLACIGFADSVELICLLRKLEEYRGGAPPSGGRKGMAEGLWEVVGEVRVKVEAAMAVAEVEQRRAGQVRKERVSESARLGDRALLLSSGKPLRFGSTRWSDR</sequence>
<evidence type="ECO:0000256" key="6">
    <source>
        <dbReference type="ARBA" id="ARBA00023136"/>
    </source>
</evidence>
<dbReference type="GO" id="GO:0005905">
    <property type="term" value="C:clathrin-coated pit"/>
    <property type="evidence" value="ECO:0007669"/>
    <property type="project" value="UniProtKB-SubCell"/>
</dbReference>
<dbReference type="GO" id="GO:0005546">
    <property type="term" value="F:phosphatidylinositol-4,5-bisphosphate binding"/>
    <property type="evidence" value="ECO:0007669"/>
    <property type="project" value="TreeGrafter"/>
</dbReference>
<name>A0A1D1Y614_9ARAE</name>
<dbReference type="GO" id="GO:0030136">
    <property type="term" value="C:clathrin-coated vesicle"/>
    <property type="evidence" value="ECO:0007669"/>
    <property type="project" value="UniProtKB-SubCell"/>
</dbReference>
<evidence type="ECO:0000256" key="1">
    <source>
        <dbReference type="ARBA" id="ARBA00004132"/>
    </source>
</evidence>
<reference evidence="11" key="1">
    <citation type="submission" date="2015-07" db="EMBL/GenBank/DDBJ databases">
        <title>Transcriptome Assembly of Anthurium amnicola.</title>
        <authorList>
            <person name="Suzuki J."/>
        </authorList>
    </citation>
    <scope>NUCLEOTIDE SEQUENCE</scope>
</reference>
<dbReference type="GO" id="GO:0072583">
    <property type="term" value="P:clathrin-dependent endocytosis"/>
    <property type="evidence" value="ECO:0007669"/>
    <property type="project" value="InterPro"/>
</dbReference>
<dbReference type="PANTHER" id="PTHR22951">
    <property type="entry name" value="CLATHRIN ASSEMBLY PROTEIN"/>
    <property type="match status" value="1"/>
</dbReference>
<dbReference type="InterPro" id="IPR045192">
    <property type="entry name" value="AP180-like"/>
</dbReference>
<proteinExistence type="predicted"/>
<dbReference type="InterPro" id="IPR008942">
    <property type="entry name" value="ENTH_VHS"/>
</dbReference>
<evidence type="ECO:0000259" key="10">
    <source>
        <dbReference type="PROSITE" id="PS50942"/>
    </source>
</evidence>
<dbReference type="GO" id="GO:0005794">
    <property type="term" value="C:Golgi apparatus"/>
    <property type="evidence" value="ECO:0007669"/>
    <property type="project" value="UniProtKB-SubCell"/>
</dbReference>
<dbReference type="GO" id="GO:0000149">
    <property type="term" value="F:SNARE binding"/>
    <property type="evidence" value="ECO:0007669"/>
    <property type="project" value="TreeGrafter"/>
</dbReference>
<keyword evidence="4" id="KW-0254">Endocytosis</keyword>
<evidence type="ECO:0000256" key="4">
    <source>
        <dbReference type="ARBA" id="ARBA00022583"/>
    </source>
</evidence>
<evidence type="ECO:0000256" key="3">
    <source>
        <dbReference type="ARBA" id="ARBA00004600"/>
    </source>
</evidence>
<keyword evidence="5" id="KW-0333">Golgi apparatus</keyword>
<feature type="domain" description="ENTH" evidence="10">
    <location>
        <begin position="24"/>
        <end position="167"/>
    </location>
</feature>
<evidence type="ECO:0000256" key="8">
    <source>
        <dbReference type="ARBA" id="ARBA00023329"/>
    </source>
</evidence>
<evidence type="ECO:0000256" key="7">
    <source>
        <dbReference type="ARBA" id="ARBA00023176"/>
    </source>
</evidence>
<dbReference type="Gene3D" id="1.25.40.90">
    <property type="match status" value="1"/>
</dbReference>
<evidence type="ECO:0000256" key="2">
    <source>
        <dbReference type="ARBA" id="ARBA00004555"/>
    </source>
</evidence>
<keyword evidence="8" id="KW-0968">Cytoplasmic vesicle</keyword>
<dbReference type="GO" id="GO:0032050">
    <property type="term" value="F:clathrin heavy chain binding"/>
    <property type="evidence" value="ECO:0007669"/>
    <property type="project" value="TreeGrafter"/>
</dbReference>